<reference evidence="2" key="1">
    <citation type="submission" date="2020-12" db="UniProtKB">
        <authorList>
            <consortium name="WormBaseParasite"/>
        </authorList>
    </citation>
    <scope>IDENTIFICATION</scope>
    <source>
        <strain evidence="2">MHco3</strain>
    </source>
</reference>
<dbReference type="OrthoDB" id="262529at2759"/>
<protein>
    <submittedName>
        <fullName evidence="2">Peptidase S1 domain-containing protein</fullName>
    </submittedName>
</protein>
<dbReference type="WBParaSite" id="HCON_00151360-00001">
    <property type="protein sequence ID" value="HCON_00151360-00001"/>
    <property type="gene ID" value="HCON_00151360"/>
</dbReference>
<proteinExistence type="predicted"/>
<keyword evidence="1" id="KW-1185">Reference proteome</keyword>
<accession>A0A7I4YZ77</accession>
<dbReference type="Proteomes" id="UP000025227">
    <property type="component" value="Unplaced"/>
</dbReference>
<sequence>LKSCYFTEHVNRNSSGASIPGGAILCTGYFRADHRLLSRFNNDPSFIKLADTYISKIYFDNTHLDHIEGFPDRTEAEKMLGFPILVIFFLSFHPT</sequence>
<evidence type="ECO:0000313" key="2">
    <source>
        <dbReference type="WBParaSite" id="HCON_00151360-00001"/>
    </source>
</evidence>
<evidence type="ECO:0000313" key="1">
    <source>
        <dbReference type="Proteomes" id="UP000025227"/>
    </source>
</evidence>
<name>A0A7I4YZ77_HAECO</name>
<organism evidence="1 2">
    <name type="scientific">Haemonchus contortus</name>
    <name type="common">Barber pole worm</name>
    <dbReference type="NCBI Taxonomy" id="6289"/>
    <lineage>
        <taxon>Eukaryota</taxon>
        <taxon>Metazoa</taxon>
        <taxon>Ecdysozoa</taxon>
        <taxon>Nematoda</taxon>
        <taxon>Chromadorea</taxon>
        <taxon>Rhabditida</taxon>
        <taxon>Rhabditina</taxon>
        <taxon>Rhabditomorpha</taxon>
        <taxon>Strongyloidea</taxon>
        <taxon>Trichostrongylidae</taxon>
        <taxon>Haemonchus</taxon>
    </lineage>
</organism>
<dbReference type="AlphaFoldDB" id="A0A7I4YZ77"/>